<proteinExistence type="predicted"/>
<reference evidence="1 2" key="1">
    <citation type="submission" date="2017-03" db="EMBL/GenBank/DDBJ databases">
        <title>Genome analysis of strain PAMC 26510.</title>
        <authorList>
            <person name="Oh H.-M."/>
            <person name="Yang J.-A."/>
        </authorList>
    </citation>
    <scope>NUCLEOTIDE SEQUENCE [LARGE SCALE GENOMIC DNA]</scope>
    <source>
        <strain evidence="1 2">PAMC 26510</strain>
    </source>
</reference>
<gene>
    <name evidence="1" type="ORF">PAMC26510_16545</name>
</gene>
<organism evidence="1 2">
    <name type="scientific">Caballeronia sordidicola</name>
    <name type="common">Burkholderia sordidicola</name>
    <dbReference type="NCBI Taxonomy" id="196367"/>
    <lineage>
        <taxon>Bacteria</taxon>
        <taxon>Pseudomonadati</taxon>
        <taxon>Pseudomonadota</taxon>
        <taxon>Betaproteobacteria</taxon>
        <taxon>Burkholderiales</taxon>
        <taxon>Burkholderiaceae</taxon>
        <taxon>Caballeronia</taxon>
    </lineage>
</organism>
<protein>
    <submittedName>
        <fullName evidence="1">Uncharacterized protein</fullName>
    </submittedName>
</protein>
<evidence type="ECO:0000313" key="1">
    <source>
        <dbReference type="EMBL" id="OTP74449.1"/>
    </source>
</evidence>
<dbReference type="EMBL" id="NBTY01000085">
    <property type="protein sequence ID" value="OTP74449.1"/>
    <property type="molecule type" value="Genomic_DNA"/>
</dbReference>
<dbReference type="AlphaFoldDB" id="A0A242MTQ9"/>
<accession>A0A242MTQ9</accession>
<dbReference type="Proteomes" id="UP000194546">
    <property type="component" value="Unassembled WGS sequence"/>
</dbReference>
<name>A0A242MTQ9_CABSO</name>
<evidence type="ECO:0000313" key="2">
    <source>
        <dbReference type="Proteomes" id="UP000194546"/>
    </source>
</evidence>
<sequence>MVRDRARSVFAEYGRPVPLRDVGEDILAYRKKIVRALQPETTSYADRDVRSVPAELFSPIEQKVYQEATANRWHPSDLKPDQMREVVKLDKAGRKVSEFVTGRGSKGFFKEIYAEHIAPGVISAIHQFDADGNVIIPPSRKA</sequence>
<comment type="caution">
    <text evidence="1">The sequence shown here is derived from an EMBL/GenBank/DDBJ whole genome shotgun (WGS) entry which is preliminary data.</text>
</comment>